<evidence type="ECO:0000256" key="8">
    <source>
        <dbReference type="ARBA" id="ARBA00038436"/>
    </source>
</evidence>
<gene>
    <name evidence="11" type="ORF">KY465_01930</name>
</gene>
<reference evidence="11" key="1">
    <citation type="submission" date="2021-07" db="EMBL/GenBank/DDBJ databases">
        <title>Pseudohoeflea marina sp. nov. a polyhydroxyalcanoate-producing bacterium.</title>
        <authorList>
            <person name="Zheng W."/>
            <person name="Yu S."/>
            <person name="Huang Y."/>
        </authorList>
    </citation>
    <scope>NUCLEOTIDE SEQUENCE</scope>
    <source>
        <strain evidence="11">DP4N28-3</strain>
    </source>
</reference>
<proteinExistence type="inferred from homology"/>
<dbReference type="Proteomes" id="UP001430804">
    <property type="component" value="Unassembled WGS sequence"/>
</dbReference>
<dbReference type="InterPro" id="IPR007387">
    <property type="entry name" value="TRAP_DctQ"/>
</dbReference>
<protein>
    <recommendedName>
        <fullName evidence="9">TRAP transporter small permease protein</fullName>
    </recommendedName>
</protein>
<evidence type="ECO:0000313" key="12">
    <source>
        <dbReference type="Proteomes" id="UP001430804"/>
    </source>
</evidence>
<feature type="transmembrane region" description="Helical" evidence="9">
    <location>
        <begin position="124"/>
        <end position="142"/>
    </location>
</feature>
<evidence type="ECO:0000256" key="6">
    <source>
        <dbReference type="ARBA" id="ARBA00022989"/>
    </source>
</evidence>
<dbReference type="InterPro" id="IPR055348">
    <property type="entry name" value="DctQ"/>
</dbReference>
<evidence type="ECO:0000256" key="1">
    <source>
        <dbReference type="ARBA" id="ARBA00004429"/>
    </source>
</evidence>
<keyword evidence="7 9" id="KW-0472">Membrane</keyword>
<dbReference type="PANTHER" id="PTHR35011:SF2">
    <property type="entry name" value="2,3-DIKETO-L-GULONATE TRAP TRANSPORTER SMALL PERMEASE PROTEIN YIAM"/>
    <property type="match status" value="1"/>
</dbReference>
<dbReference type="Pfam" id="PF04290">
    <property type="entry name" value="DctQ"/>
    <property type="match status" value="1"/>
</dbReference>
<sequence>MNKSFGFAVRLVSVSLFVAMFFAVFLQVILRYFLGLSVGAAVEIALNSFVFGAWWAIIWHLSLREHVNFDVVYSRLPERGQIICRIVSGIVVAGLLLSALPAAIRYVEVMGRITTGVLKMPLSWVYSIFVVFLVVVSFRFAYESLLAMRKLFRRGENAS</sequence>
<dbReference type="PANTHER" id="PTHR35011">
    <property type="entry name" value="2,3-DIKETO-L-GULONATE TRAP TRANSPORTER SMALL PERMEASE PROTEIN YIAM"/>
    <property type="match status" value="1"/>
</dbReference>
<evidence type="ECO:0000256" key="5">
    <source>
        <dbReference type="ARBA" id="ARBA00022692"/>
    </source>
</evidence>
<evidence type="ECO:0000313" key="11">
    <source>
        <dbReference type="EMBL" id="MBW3096033.1"/>
    </source>
</evidence>
<evidence type="ECO:0000259" key="10">
    <source>
        <dbReference type="Pfam" id="PF04290"/>
    </source>
</evidence>
<comment type="subcellular location">
    <subcellularLocation>
        <location evidence="1 9">Cell inner membrane</location>
        <topology evidence="1 9">Multi-pass membrane protein</topology>
    </subcellularLocation>
</comment>
<accession>A0ABS6WK54</accession>
<comment type="caution">
    <text evidence="11">The sequence shown here is derived from an EMBL/GenBank/DDBJ whole genome shotgun (WGS) entry which is preliminary data.</text>
</comment>
<feature type="transmembrane region" description="Helical" evidence="9">
    <location>
        <begin position="7"/>
        <end position="30"/>
    </location>
</feature>
<evidence type="ECO:0000256" key="3">
    <source>
        <dbReference type="ARBA" id="ARBA00022475"/>
    </source>
</evidence>
<keyword evidence="12" id="KW-1185">Reference proteome</keyword>
<comment type="subunit">
    <text evidence="9">The complex comprises the extracytoplasmic solute receptor protein and the two transmembrane proteins.</text>
</comment>
<keyword evidence="5 9" id="KW-0812">Transmembrane</keyword>
<evidence type="ECO:0000256" key="9">
    <source>
        <dbReference type="RuleBase" id="RU369079"/>
    </source>
</evidence>
<keyword evidence="4 9" id="KW-0997">Cell inner membrane</keyword>
<keyword evidence="6 9" id="KW-1133">Transmembrane helix</keyword>
<evidence type="ECO:0000256" key="7">
    <source>
        <dbReference type="ARBA" id="ARBA00023136"/>
    </source>
</evidence>
<evidence type="ECO:0000256" key="2">
    <source>
        <dbReference type="ARBA" id="ARBA00022448"/>
    </source>
</evidence>
<dbReference type="EMBL" id="JAHWQX010000001">
    <property type="protein sequence ID" value="MBW3096033.1"/>
    <property type="molecule type" value="Genomic_DNA"/>
</dbReference>
<feature type="transmembrane region" description="Helical" evidence="9">
    <location>
        <begin position="36"/>
        <end position="61"/>
    </location>
</feature>
<feature type="transmembrane region" description="Helical" evidence="9">
    <location>
        <begin position="82"/>
        <end position="104"/>
    </location>
</feature>
<evidence type="ECO:0000256" key="4">
    <source>
        <dbReference type="ARBA" id="ARBA00022519"/>
    </source>
</evidence>
<keyword evidence="3" id="KW-1003">Cell membrane</keyword>
<dbReference type="RefSeq" id="WP_219157875.1">
    <property type="nucleotide sequence ID" value="NZ_JAHWQX010000001.1"/>
</dbReference>
<feature type="domain" description="Tripartite ATP-independent periplasmic transporters DctQ component" evidence="10">
    <location>
        <begin position="20"/>
        <end position="146"/>
    </location>
</feature>
<keyword evidence="2 9" id="KW-0813">Transport</keyword>
<comment type="function">
    <text evidence="9">Part of the tripartite ATP-independent periplasmic (TRAP) transport system.</text>
</comment>
<comment type="similarity">
    <text evidence="8 9">Belongs to the TRAP transporter small permease family.</text>
</comment>
<name>A0ABS6WK54_9HYPH</name>
<organism evidence="11 12">
    <name type="scientific">Pseudohoeflea coraliihabitans</name>
    <dbReference type="NCBI Taxonomy" id="2860393"/>
    <lineage>
        <taxon>Bacteria</taxon>
        <taxon>Pseudomonadati</taxon>
        <taxon>Pseudomonadota</taxon>
        <taxon>Alphaproteobacteria</taxon>
        <taxon>Hyphomicrobiales</taxon>
        <taxon>Rhizobiaceae</taxon>
        <taxon>Pseudohoeflea</taxon>
    </lineage>
</organism>